<protein>
    <submittedName>
        <fullName evidence="2">Uncharacterized protein</fullName>
    </submittedName>
</protein>
<organism evidence="2 3">
    <name type="scientific">Dryococelus australis</name>
    <dbReference type="NCBI Taxonomy" id="614101"/>
    <lineage>
        <taxon>Eukaryota</taxon>
        <taxon>Metazoa</taxon>
        <taxon>Ecdysozoa</taxon>
        <taxon>Arthropoda</taxon>
        <taxon>Hexapoda</taxon>
        <taxon>Insecta</taxon>
        <taxon>Pterygota</taxon>
        <taxon>Neoptera</taxon>
        <taxon>Polyneoptera</taxon>
        <taxon>Phasmatodea</taxon>
        <taxon>Verophasmatodea</taxon>
        <taxon>Anareolatae</taxon>
        <taxon>Phasmatidae</taxon>
        <taxon>Eurycanthinae</taxon>
        <taxon>Dryococelus</taxon>
    </lineage>
</organism>
<feature type="compositionally biased region" description="Basic and acidic residues" evidence="1">
    <location>
        <begin position="227"/>
        <end position="245"/>
    </location>
</feature>
<reference evidence="2 3" key="1">
    <citation type="submission" date="2023-02" db="EMBL/GenBank/DDBJ databases">
        <title>LHISI_Scaffold_Assembly.</title>
        <authorList>
            <person name="Stuart O.P."/>
            <person name="Cleave R."/>
            <person name="Magrath M.J.L."/>
            <person name="Mikheyev A.S."/>
        </authorList>
    </citation>
    <scope>NUCLEOTIDE SEQUENCE [LARGE SCALE GENOMIC DNA]</scope>
    <source>
        <strain evidence="2">Daus_M_001</strain>
        <tissue evidence="2">Leg muscle</tissue>
    </source>
</reference>
<evidence type="ECO:0000313" key="2">
    <source>
        <dbReference type="EMBL" id="KAJ8898382.1"/>
    </source>
</evidence>
<name>A0ABQ9IP16_9NEOP</name>
<feature type="region of interest" description="Disordered" evidence="1">
    <location>
        <begin position="209"/>
        <end position="268"/>
    </location>
</feature>
<gene>
    <name evidence="2" type="ORF">PR048_003742</name>
</gene>
<accession>A0ABQ9IP16</accession>
<dbReference type="EMBL" id="JARBHB010000001">
    <property type="protein sequence ID" value="KAJ8898382.1"/>
    <property type="molecule type" value="Genomic_DNA"/>
</dbReference>
<comment type="caution">
    <text evidence="2">The sequence shown here is derived from an EMBL/GenBank/DDBJ whole genome shotgun (WGS) entry which is preliminary data.</text>
</comment>
<feature type="region of interest" description="Disordered" evidence="1">
    <location>
        <begin position="148"/>
        <end position="170"/>
    </location>
</feature>
<keyword evidence="3" id="KW-1185">Reference proteome</keyword>
<evidence type="ECO:0000313" key="3">
    <source>
        <dbReference type="Proteomes" id="UP001159363"/>
    </source>
</evidence>
<evidence type="ECO:0000256" key="1">
    <source>
        <dbReference type="SAM" id="MobiDB-lite"/>
    </source>
</evidence>
<dbReference type="Proteomes" id="UP001159363">
    <property type="component" value="Chromosome 1"/>
</dbReference>
<proteinExistence type="predicted"/>
<sequence length="459" mass="51308">MILVVSRFAIADWRRNVAWSEDSQSVDSSLHPLSKRSWPHLHRDKWWFVSQGRRRPAVDVPGKPRARAFCFPAADNRVLATLNSLPRASCNLIDRRILTLPKERGRVERIGVRAGIPAVMEDSYYTTAVRVLAFGTLDLLTNSRCDNRAEHLPPQRHRGANPRPSDYKSATLPLSYEGSTTHSLVNLYSMDIDIPPPHADKASRMERFERLSTARSSETTRGAIEVNTERRRNEGAGETGDHRENPPTSGIAVTPAEVGGERANRSATEAPKLNDVWKNTAEGQRTAFPITTYTQVQLHRRTLSLQNEFACQEHGGTSLTKSPPPAQGDFSQLEVANQKVNLTRCHCSKRPINEWIPVRQLASQHGEPVLIPGLAHFGFSQVGIVPDDAAGLRVFSGISRFPRSLIPALLHNHLTSPSSALKTFMLRAVQIYSLTHSKRNFQKHVSHVINLVNKKWQLA</sequence>